<reference evidence="1" key="1">
    <citation type="journal article" date="2023" name="PLoS Negl. Trop. Dis.">
        <title>A genome sequence for Biomphalaria pfeifferi, the major vector snail for the human-infecting parasite Schistosoma mansoni.</title>
        <authorList>
            <person name="Bu L."/>
            <person name="Lu L."/>
            <person name="Laidemitt M.R."/>
            <person name="Zhang S.M."/>
            <person name="Mutuku M."/>
            <person name="Mkoji G."/>
            <person name="Steinauer M."/>
            <person name="Loker E.S."/>
        </authorList>
    </citation>
    <scope>NUCLEOTIDE SEQUENCE</scope>
    <source>
        <strain evidence="1">KasaAsao</strain>
    </source>
</reference>
<evidence type="ECO:0000313" key="1">
    <source>
        <dbReference type="EMBL" id="KAK0045432.1"/>
    </source>
</evidence>
<name>A0AAD8AZU9_BIOPF</name>
<reference evidence="1" key="2">
    <citation type="submission" date="2023-04" db="EMBL/GenBank/DDBJ databases">
        <authorList>
            <person name="Bu L."/>
            <person name="Lu L."/>
            <person name="Laidemitt M.R."/>
            <person name="Zhang S.M."/>
            <person name="Mutuku M."/>
            <person name="Mkoji G."/>
            <person name="Steinauer M."/>
            <person name="Loker E.S."/>
        </authorList>
    </citation>
    <scope>NUCLEOTIDE SEQUENCE</scope>
    <source>
        <strain evidence="1">KasaAsao</strain>
        <tissue evidence="1">Whole Snail</tissue>
    </source>
</reference>
<protein>
    <submittedName>
        <fullName evidence="1">Uncharacterized protein</fullName>
    </submittedName>
</protein>
<sequence length="77" mass="8523">METGVTQVETGVIQMETGVTHVETGVKEIADAFSDTIFLSTVYCHMTSNTISPNARNLPSLEVETHEASTKTYRVWM</sequence>
<accession>A0AAD8AZU9</accession>
<dbReference type="Proteomes" id="UP001233172">
    <property type="component" value="Unassembled WGS sequence"/>
</dbReference>
<proteinExistence type="predicted"/>
<gene>
    <name evidence="1" type="ORF">Bpfe_025158</name>
</gene>
<comment type="caution">
    <text evidence="1">The sequence shown here is derived from an EMBL/GenBank/DDBJ whole genome shotgun (WGS) entry which is preliminary data.</text>
</comment>
<keyword evidence="2" id="KW-1185">Reference proteome</keyword>
<organism evidence="1 2">
    <name type="scientific">Biomphalaria pfeifferi</name>
    <name type="common">Bloodfluke planorb</name>
    <name type="synonym">Freshwater snail</name>
    <dbReference type="NCBI Taxonomy" id="112525"/>
    <lineage>
        <taxon>Eukaryota</taxon>
        <taxon>Metazoa</taxon>
        <taxon>Spiralia</taxon>
        <taxon>Lophotrochozoa</taxon>
        <taxon>Mollusca</taxon>
        <taxon>Gastropoda</taxon>
        <taxon>Heterobranchia</taxon>
        <taxon>Euthyneura</taxon>
        <taxon>Panpulmonata</taxon>
        <taxon>Hygrophila</taxon>
        <taxon>Lymnaeoidea</taxon>
        <taxon>Planorbidae</taxon>
        <taxon>Biomphalaria</taxon>
    </lineage>
</organism>
<dbReference type="AlphaFoldDB" id="A0AAD8AZU9"/>
<dbReference type="EMBL" id="JASAOG010000181">
    <property type="protein sequence ID" value="KAK0045432.1"/>
    <property type="molecule type" value="Genomic_DNA"/>
</dbReference>
<evidence type="ECO:0000313" key="2">
    <source>
        <dbReference type="Proteomes" id="UP001233172"/>
    </source>
</evidence>